<comment type="caution">
    <text evidence="2">The sequence shown here is derived from an EMBL/GenBank/DDBJ whole genome shotgun (WGS) entry which is preliminary data.</text>
</comment>
<feature type="region of interest" description="Disordered" evidence="1">
    <location>
        <begin position="1"/>
        <end position="59"/>
    </location>
</feature>
<evidence type="ECO:0000313" key="2">
    <source>
        <dbReference type="EMBL" id="MBB4893425.1"/>
    </source>
</evidence>
<dbReference type="EMBL" id="JACHJH010000003">
    <property type="protein sequence ID" value="MBB4893425.1"/>
    <property type="molecule type" value="Genomic_DNA"/>
</dbReference>
<keyword evidence="3" id="KW-1185">Reference proteome</keyword>
<proteinExistence type="predicted"/>
<organism evidence="2 3">
    <name type="scientific">Streptomyces olivoverticillatus</name>
    <dbReference type="NCBI Taxonomy" id="66427"/>
    <lineage>
        <taxon>Bacteria</taxon>
        <taxon>Bacillati</taxon>
        <taxon>Actinomycetota</taxon>
        <taxon>Actinomycetes</taxon>
        <taxon>Kitasatosporales</taxon>
        <taxon>Streptomycetaceae</taxon>
        <taxon>Streptomyces</taxon>
    </lineage>
</organism>
<evidence type="ECO:0000313" key="3">
    <source>
        <dbReference type="Proteomes" id="UP000556084"/>
    </source>
</evidence>
<evidence type="ECO:0000256" key="1">
    <source>
        <dbReference type="SAM" id="MobiDB-lite"/>
    </source>
</evidence>
<sequence>MPWRKHKETRAAGQQGDQRDKAAGAVEQEREKTAEERPYKPAQEQDVLGWGHRTDMNPP</sequence>
<reference evidence="2 3" key="1">
    <citation type="submission" date="2020-08" db="EMBL/GenBank/DDBJ databases">
        <title>Genomic Encyclopedia of Type Strains, Phase III (KMG-III): the genomes of soil and plant-associated and newly described type strains.</title>
        <authorList>
            <person name="Whitman W."/>
        </authorList>
    </citation>
    <scope>NUCLEOTIDE SEQUENCE [LARGE SCALE GENOMIC DNA]</scope>
    <source>
        <strain evidence="2 3">CECT 3266</strain>
    </source>
</reference>
<feature type="compositionally biased region" description="Basic and acidic residues" evidence="1">
    <location>
        <begin position="17"/>
        <end position="39"/>
    </location>
</feature>
<dbReference type="RefSeq" id="WP_184349278.1">
    <property type="nucleotide sequence ID" value="NZ_JACHJH010000003.1"/>
</dbReference>
<name>A0A7W7LND1_9ACTN</name>
<dbReference type="AlphaFoldDB" id="A0A7W7LND1"/>
<protein>
    <submittedName>
        <fullName evidence="2">Uncharacterized protein</fullName>
    </submittedName>
</protein>
<dbReference type="Proteomes" id="UP000556084">
    <property type="component" value="Unassembled WGS sequence"/>
</dbReference>
<gene>
    <name evidence="2" type="ORF">FHS39_002456</name>
</gene>
<accession>A0A7W7LND1</accession>